<evidence type="ECO:0000313" key="12">
    <source>
        <dbReference type="Proteomes" id="UP001058016"/>
    </source>
</evidence>
<protein>
    <recommendedName>
        <fullName evidence="2">site-specific DNA-methyltransferase (adenine-specific)</fullName>
        <ecNumber evidence="2">2.1.1.72</ecNumber>
    </recommendedName>
</protein>
<keyword evidence="6" id="KW-0680">Restriction system</keyword>
<evidence type="ECO:0000256" key="2">
    <source>
        <dbReference type="ARBA" id="ARBA00011900"/>
    </source>
</evidence>
<accession>A0ABY5JKF9</accession>
<evidence type="ECO:0000256" key="3">
    <source>
        <dbReference type="ARBA" id="ARBA00022603"/>
    </source>
</evidence>
<feature type="domain" description="DNA methylase adenine-specific" evidence="9">
    <location>
        <begin position="143"/>
        <end position="447"/>
    </location>
</feature>
<dbReference type="InterPro" id="IPR051537">
    <property type="entry name" value="DNA_Adenine_Mtase"/>
</dbReference>
<dbReference type="SUPFAM" id="SSF53335">
    <property type="entry name" value="S-adenosyl-L-methionine-dependent methyltransferases"/>
    <property type="match status" value="1"/>
</dbReference>
<evidence type="ECO:0000256" key="1">
    <source>
        <dbReference type="ARBA" id="ARBA00006594"/>
    </source>
</evidence>
<dbReference type="InterPro" id="IPR022749">
    <property type="entry name" value="D12N6_MeTrfase_N"/>
</dbReference>
<comment type="catalytic activity">
    <reaction evidence="7">
        <text>a 2'-deoxyadenosine in DNA + S-adenosyl-L-methionine = an N(6)-methyl-2'-deoxyadenosine in DNA + S-adenosyl-L-homocysteine + H(+)</text>
        <dbReference type="Rhea" id="RHEA:15197"/>
        <dbReference type="Rhea" id="RHEA-COMP:12418"/>
        <dbReference type="Rhea" id="RHEA-COMP:12419"/>
        <dbReference type="ChEBI" id="CHEBI:15378"/>
        <dbReference type="ChEBI" id="CHEBI:57856"/>
        <dbReference type="ChEBI" id="CHEBI:59789"/>
        <dbReference type="ChEBI" id="CHEBI:90615"/>
        <dbReference type="ChEBI" id="CHEBI:90616"/>
        <dbReference type="EC" id="2.1.1.72"/>
    </reaction>
</comment>
<keyword evidence="3 11" id="KW-0489">Methyltransferase</keyword>
<feature type="domain" description="N6 adenine-specific DNA methyltransferase N-terminal" evidence="10">
    <location>
        <begin position="3"/>
        <end position="132"/>
    </location>
</feature>
<keyword evidence="8" id="KW-0175">Coiled coil</keyword>
<gene>
    <name evidence="11" type="ORF">J0J69_03855</name>
</gene>
<dbReference type="InterPro" id="IPR038333">
    <property type="entry name" value="T1MK-like_N_sf"/>
</dbReference>
<dbReference type="EC" id="2.1.1.72" evidence="2"/>
<evidence type="ECO:0000259" key="10">
    <source>
        <dbReference type="Pfam" id="PF12161"/>
    </source>
</evidence>
<dbReference type="Gene3D" id="3.40.50.150">
    <property type="entry name" value="Vaccinia Virus protein VP39"/>
    <property type="match status" value="1"/>
</dbReference>
<evidence type="ECO:0000256" key="8">
    <source>
        <dbReference type="SAM" id="Coils"/>
    </source>
</evidence>
<keyword evidence="12" id="KW-1185">Reference proteome</keyword>
<dbReference type="GO" id="GO:0032259">
    <property type="term" value="P:methylation"/>
    <property type="evidence" value="ECO:0007669"/>
    <property type="project" value="UniProtKB-KW"/>
</dbReference>
<sequence length="479" mass="55346">MTIESMIKRIQDITRQDAGINGDAQRIEQLVWMLFLKIYDAKEEFWEFEEDDYESIIPEEFKWRNWAVDHKDGKALTGEELLHFINNKLFPTLKNLEVNENTARRAAVVKDIFQDANNFMKNGVLLRQIINILNEVDFTEYDDRHSFNDVYELILKDLQSAGNSGEFYSPRPCTDFIVEMLEPKIGEKVADFACGTGGFLISAINHMREHVKSTEDMDKLQNGLYGIEKKPLPYLLATTNMILHDIDTPRIDHDNSLGKSVRDYKESDRFDVIIMNPPYGGVEESSIQNNFPVELRTSETADLFMALIIYRLKQNGRCGVILPDGFLFGTDNAKVAIKKKLLEECNLHTIIRLPGGVFAPYTSISTNILFFDKSGPTQETWYYEHQVGYGTKTYSKTKPIRHNDFKNEREWWNNREENEVAWKVSMDEIIANNFNLDFKNPSKAQEEALLSSEEYVERLKEAIKESNDLVQKLEAALKA</sequence>
<name>A0ABY5JKF9_9FIRM</name>
<evidence type="ECO:0000256" key="6">
    <source>
        <dbReference type="ARBA" id="ARBA00022747"/>
    </source>
</evidence>
<evidence type="ECO:0000256" key="5">
    <source>
        <dbReference type="ARBA" id="ARBA00022691"/>
    </source>
</evidence>
<dbReference type="InterPro" id="IPR002052">
    <property type="entry name" value="DNA_methylase_N6_adenine_CS"/>
</dbReference>
<dbReference type="PRINTS" id="PR00507">
    <property type="entry name" value="N12N6MTFRASE"/>
</dbReference>
<dbReference type="PANTHER" id="PTHR42933:SF4">
    <property type="entry name" value="TYPE I RESTRICTION ENZYME ECOKI METHYLASE SUBUNIT"/>
    <property type="match status" value="1"/>
</dbReference>
<dbReference type="EMBL" id="CP071249">
    <property type="protein sequence ID" value="UUF06723.1"/>
    <property type="molecule type" value="Genomic_DNA"/>
</dbReference>
<comment type="similarity">
    <text evidence="1">Belongs to the N(4)/N(6)-methyltransferase family.</text>
</comment>
<reference evidence="11 12" key="1">
    <citation type="submission" date="2021-03" db="EMBL/GenBank/DDBJ databases">
        <title>Comparative Genomics and Metabolomics in the genus Turicibacter.</title>
        <authorList>
            <person name="Maki J."/>
            <person name="Looft T."/>
        </authorList>
    </citation>
    <scope>NUCLEOTIDE SEQUENCE [LARGE SCALE GENOMIC DNA]</scope>
    <source>
        <strain evidence="11 12">MMM721</strain>
    </source>
</reference>
<dbReference type="PROSITE" id="PS00092">
    <property type="entry name" value="N6_MTASE"/>
    <property type="match status" value="1"/>
</dbReference>
<keyword evidence="5" id="KW-0949">S-adenosyl-L-methionine</keyword>
<dbReference type="RefSeq" id="WP_212725652.1">
    <property type="nucleotide sequence ID" value="NZ_CP071249.1"/>
</dbReference>
<dbReference type="PANTHER" id="PTHR42933">
    <property type="entry name" value="SLR6095 PROTEIN"/>
    <property type="match status" value="1"/>
</dbReference>
<dbReference type="InterPro" id="IPR003356">
    <property type="entry name" value="DNA_methylase_A-5"/>
</dbReference>
<evidence type="ECO:0000256" key="7">
    <source>
        <dbReference type="ARBA" id="ARBA00047942"/>
    </source>
</evidence>
<evidence type="ECO:0000259" key="9">
    <source>
        <dbReference type="Pfam" id="PF02384"/>
    </source>
</evidence>
<dbReference type="Proteomes" id="UP001058016">
    <property type="component" value="Chromosome"/>
</dbReference>
<keyword evidence="4" id="KW-0808">Transferase</keyword>
<evidence type="ECO:0000313" key="11">
    <source>
        <dbReference type="EMBL" id="UUF06723.1"/>
    </source>
</evidence>
<evidence type="ECO:0000256" key="4">
    <source>
        <dbReference type="ARBA" id="ARBA00022679"/>
    </source>
</evidence>
<proteinExistence type="inferred from homology"/>
<dbReference type="Pfam" id="PF02384">
    <property type="entry name" value="N6_Mtase"/>
    <property type="match status" value="1"/>
</dbReference>
<dbReference type="InterPro" id="IPR029063">
    <property type="entry name" value="SAM-dependent_MTases_sf"/>
</dbReference>
<dbReference type="Gene3D" id="1.20.1260.30">
    <property type="match status" value="1"/>
</dbReference>
<dbReference type="GO" id="GO:0008168">
    <property type="term" value="F:methyltransferase activity"/>
    <property type="evidence" value="ECO:0007669"/>
    <property type="project" value="UniProtKB-KW"/>
</dbReference>
<feature type="coiled-coil region" evidence="8">
    <location>
        <begin position="452"/>
        <end position="479"/>
    </location>
</feature>
<dbReference type="Pfam" id="PF12161">
    <property type="entry name" value="HsdM_N"/>
    <property type="match status" value="1"/>
</dbReference>
<organism evidence="11 12">
    <name type="scientific">Turicibacter bilis</name>
    <dbReference type="NCBI Taxonomy" id="2735723"/>
    <lineage>
        <taxon>Bacteria</taxon>
        <taxon>Bacillati</taxon>
        <taxon>Bacillota</taxon>
        <taxon>Erysipelotrichia</taxon>
        <taxon>Erysipelotrichales</taxon>
        <taxon>Turicibacteraceae</taxon>
        <taxon>Turicibacter</taxon>
    </lineage>
</organism>